<dbReference type="PANTHER" id="PTHR11373:SF4">
    <property type="entry name" value="DEOXYNUCLEOSIDE TRIPHOSPHATE TRIPHOSPHOHYDROLASE SAMHD1"/>
    <property type="match status" value="1"/>
</dbReference>
<name>A0ABD2LZU0_9BILA</name>
<comment type="caution">
    <text evidence="3">The sequence shown here is derived from an EMBL/GenBank/DDBJ whole genome shotgun (WGS) entry which is preliminary data.</text>
</comment>
<feature type="domain" description="HD/PDEase" evidence="2">
    <location>
        <begin position="62"/>
        <end position="225"/>
    </location>
</feature>
<dbReference type="AlphaFoldDB" id="A0ABD2LZU0"/>
<protein>
    <recommendedName>
        <fullName evidence="2">HD/PDEase domain-containing protein</fullName>
    </recommendedName>
</protein>
<dbReference type="Pfam" id="PF01966">
    <property type="entry name" value="HD"/>
    <property type="match status" value="1"/>
</dbReference>
<evidence type="ECO:0000313" key="3">
    <source>
        <dbReference type="EMBL" id="KAL3120766.1"/>
    </source>
</evidence>
<dbReference type="InterPro" id="IPR050135">
    <property type="entry name" value="dGTPase-like"/>
</dbReference>
<dbReference type="Gene3D" id="1.10.3210.10">
    <property type="entry name" value="Hypothetical protein af1432"/>
    <property type="match status" value="1"/>
</dbReference>
<evidence type="ECO:0000313" key="4">
    <source>
        <dbReference type="Proteomes" id="UP001620626"/>
    </source>
</evidence>
<organism evidence="3 4">
    <name type="scientific">Heterodera trifolii</name>
    <dbReference type="NCBI Taxonomy" id="157864"/>
    <lineage>
        <taxon>Eukaryota</taxon>
        <taxon>Metazoa</taxon>
        <taxon>Ecdysozoa</taxon>
        <taxon>Nematoda</taxon>
        <taxon>Chromadorea</taxon>
        <taxon>Rhabditida</taxon>
        <taxon>Tylenchina</taxon>
        <taxon>Tylenchomorpha</taxon>
        <taxon>Tylenchoidea</taxon>
        <taxon>Heteroderidae</taxon>
        <taxon>Heteroderinae</taxon>
        <taxon>Heterodera</taxon>
    </lineage>
</organism>
<evidence type="ECO:0000259" key="2">
    <source>
        <dbReference type="SMART" id="SM00471"/>
    </source>
</evidence>
<dbReference type="PANTHER" id="PTHR11373">
    <property type="entry name" value="DEOXYNUCLEOSIDE TRIPHOSPHATE TRIPHOSPHOHYDROLASE"/>
    <property type="match status" value="1"/>
</dbReference>
<dbReference type="CDD" id="cd00077">
    <property type="entry name" value="HDc"/>
    <property type="match status" value="1"/>
</dbReference>
<dbReference type="InterPro" id="IPR006674">
    <property type="entry name" value="HD_domain"/>
</dbReference>
<evidence type="ECO:0000256" key="1">
    <source>
        <dbReference type="ARBA" id="ARBA00005776"/>
    </source>
</evidence>
<gene>
    <name evidence="3" type="ORF">niasHT_008058</name>
</gene>
<dbReference type="Proteomes" id="UP001620626">
    <property type="component" value="Unassembled WGS sequence"/>
</dbReference>
<sequence length="270" mass="31082">MNAKRQWECLSCPIDQQFQISDLVHGSIDIFYPINLIIDTPEFQRLRRVTQLGVSNLVYPSGDHSRFSHSLGVYHLARLMVAHLSGIQPALGITPNDQLCVSIAALIHDLGHGPFSHMFESKFLREMGVKDFEHEEMSRKVFKFMLEKNDGWLKKKLDEYLEESDYEFIDELINPPKDMMSNDQWTLRGRTREKSVLYQIVSEPTAGLDVDKIDYLLRDSLLTDVSINLSSNEWRRILGAVGVTVDSKGFNRICHPHKIVLQFLSSEFII</sequence>
<dbReference type="EMBL" id="JBICBT010000207">
    <property type="protein sequence ID" value="KAL3120766.1"/>
    <property type="molecule type" value="Genomic_DNA"/>
</dbReference>
<comment type="similarity">
    <text evidence="1">Belongs to the SAMHD1 family.</text>
</comment>
<accession>A0ABD2LZU0</accession>
<dbReference type="InterPro" id="IPR003607">
    <property type="entry name" value="HD/PDEase_dom"/>
</dbReference>
<dbReference type="SMART" id="SM00471">
    <property type="entry name" value="HDc"/>
    <property type="match status" value="1"/>
</dbReference>
<reference evidence="3 4" key="1">
    <citation type="submission" date="2024-10" db="EMBL/GenBank/DDBJ databases">
        <authorList>
            <person name="Kim D."/>
        </authorList>
    </citation>
    <scope>NUCLEOTIDE SEQUENCE [LARGE SCALE GENOMIC DNA]</scope>
    <source>
        <strain evidence="3">BH-2024</strain>
    </source>
</reference>
<keyword evidence="4" id="KW-1185">Reference proteome</keyword>
<dbReference type="SUPFAM" id="SSF109604">
    <property type="entry name" value="HD-domain/PDEase-like"/>
    <property type="match status" value="1"/>
</dbReference>
<proteinExistence type="inferred from homology"/>